<dbReference type="OrthoDB" id="9950067at2759"/>
<dbReference type="GO" id="GO:0097049">
    <property type="term" value="P:motor neuron apoptotic process"/>
    <property type="evidence" value="ECO:0007669"/>
    <property type="project" value="TreeGrafter"/>
</dbReference>
<name>A0A2I4BJX9_AUSLI</name>
<dbReference type="InterPro" id="IPR008063">
    <property type="entry name" value="Fas_rcpt"/>
</dbReference>
<dbReference type="SUPFAM" id="SSF57586">
    <property type="entry name" value="TNF receptor-like"/>
    <property type="match status" value="1"/>
</dbReference>
<dbReference type="GO" id="GO:0009897">
    <property type="term" value="C:external side of plasma membrane"/>
    <property type="evidence" value="ECO:0007669"/>
    <property type="project" value="TreeGrafter"/>
</dbReference>
<dbReference type="GO" id="GO:0005031">
    <property type="term" value="F:tumor necrosis factor receptor activity"/>
    <property type="evidence" value="ECO:0007669"/>
    <property type="project" value="TreeGrafter"/>
</dbReference>
<dbReference type="InterPro" id="IPR001368">
    <property type="entry name" value="TNFR/NGFR_Cys_rich_reg"/>
</dbReference>
<keyword evidence="1" id="KW-1015">Disulfide bond</keyword>
<dbReference type="KEGG" id="alim:106520465"/>
<dbReference type="GO" id="GO:0032872">
    <property type="term" value="P:regulation of stress-activated MAPK cascade"/>
    <property type="evidence" value="ECO:0007669"/>
    <property type="project" value="TreeGrafter"/>
</dbReference>
<sequence length="173" mass="19031">MESRSRTSCDIKCEPCTGDRYTKVYNVDMSCNVCDTCNKPNFETKTNCTSTSNTVCRCKTGFKCKDKSCSKCVPIPTPTPIRTTLPPATTAISRAPVKPNKETVWFLVIIALLCAAIGVVVLTKLKRVLHCIMSNHGYFMAEKTSTETSSTEDEDVSKPVQEVCGKCDQPIDV</sequence>
<dbReference type="PROSITE" id="PS50050">
    <property type="entry name" value="TNFR_NGFR_2"/>
    <property type="match status" value="1"/>
</dbReference>
<dbReference type="GO" id="GO:0006955">
    <property type="term" value="P:immune response"/>
    <property type="evidence" value="ECO:0007669"/>
    <property type="project" value="InterPro"/>
</dbReference>
<keyword evidence="5" id="KW-0675">Receptor</keyword>
<dbReference type="GO" id="GO:0097192">
    <property type="term" value="P:extrinsic apoptotic signaling pathway in absence of ligand"/>
    <property type="evidence" value="ECO:0007669"/>
    <property type="project" value="TreeGrafter"/>
</dbReference>
<feature type="disulfide bond" evidence="1">
    <location>
        <begin position="16"/>
        <end position="31"/>
    </location>
</feature>
<organism evidence="4 5">
    <name type="scientific">Austrofundulus limnaeus</name>
    <name type="common">Annual killifish</name>
    <dbReference type="NCBI Taxonomy" id="52670"/>
    <lineage>
        <taxon>Eukaryota</taxon>
        <taxon>Metazoa</taxon>
        <taxon>Chordata</taxon>
        <taxon>Craniata</taxon>
        <taxon>Vertebrata</taxon>
        <taxon>Euteleostomi</taxon>
        <taxon>Actinopterygii</taxon>
        <taxon>Neopterygii</taxon>
        <taxon>Teleostei</taxon>
        <taxon>Neoteleostei</taxon>
        <taxon>Acanthomorphata</taxon>
        <taxon>Ovalentaria</taxon>
        <taxon>Atherinomorphae</taxon>
        <taxon>Cyprinodontiformes</taxon>
        <taxon>Rivulidae</taxon>
        <taxon>Austrofundulus</taxon>
    </lineage>
</organism>
<dbReference type="Proteomes" id="UP000192220">
    <property type="component" value="Unplaced"/>
</dbReference>
<dbReference type="PROSITE" id="PS00652">
    <property type="entry name" value="TNFR_NGFR_1"/>
    <property type="match status" value="1"/>
</dbReference>
<dbReference type="Gene3D" id="2.10.50.10">
    <property type="entry name" value="Tumor Necrosis Factor Receptor, subunit A, domain 2"/>
    <property type="match status" value="1"/>
</dbReference>
<accession>A0A2I4BJX9</accession>
<reference evidence="5" key="1">
    <citation type="submission" date="2025-08" db="UniProtKB">
        <authorList>
            <consortium name="RefSeq"/>
        </authorList>
    </citation>
    <scope>IDENTIFICATION</scope>
    <source>
        <strain evidence="5">Quisiro</strain>
        <tissue evidence="5">Liver</tissue>
    </source>
</reference>
<gene>
    <name evidence="5" type="primary">LOC106520465</name>
</gene>
<dbReference type="CDD" id="cd00185">
    <property type="entry name" value="TNFRSF"/>
    <property type="match status" value="1"/>
</dbReference>
<dbReference type="PANTHER" id="PTHR46874:SF1">
    <property type="entry name" value="TUMOR NECROSIS FACTOR RECEPTOR SUPERFAMILY MEMBER 6"/>
    <property type="match status" value="1"/>
</dbReference>
<evidence type="ECO:0000313" key="5">
    <source>
        <dbReference type="RefSeq" id="XP_013868036.1"/>
    </source>
</evidence>
<dbReference type="GO" id="GO:0043066">
    <property type="term" value="P:negative regulation of apoptotic process"/>
    <property type="evidence" value="ECO:0007669"/>
    <property type="project" value="TreeGrafter"/>
</dbReference>
<dbReference type="GO" id="GO:0031265">
    <property type="term" value="C:CD95 death-inducing signaling complex"/>
    <property type="evidence" value="ECO:0007669"/>
    <property type="project" value="TreeGrafter"/>
</dbReference>
<dbReference type="GO" id="GO:0097527">
    <property type="term" value="P:necroptotic signaling pathway"/>
    <property type="evidence" value="ECO:0007669"/>
    <property type="project" value="TreeGrafter"/>
</dbReference>
<evidence type="ECO:0000313" key="4">
    <source>
        <dbReference type="Proteomes" id="UP000192220"/>
    </source>
</evidence>
<dbReference type="AlphaFoldDB" id="A0A2I4BJX9"/>
<keyword evidence="2" id="KW-1133">Transmembrane helix</keyword>
<keyword evidence="2" id="KW-0812">Transmembrane</keyword>
<comment type="caution">
    <text evidence="1">Lacks conserved residue(s) required for the propagation of feature annotation.</text>
</comment>
<dbReference type="PRINTS" id="PR01680">
    <property type="entry name" value="TNFACTORR6"/>
</dbReference>
<feature type="transmembrane region" description="Helical" evidence="2">
    <location>
        <begin position="104"/>
        <end position="123"/>
    </location>
</feature>
<dbReference type="GeneID" id="106520465"/>
<proteinExistence type="predicted"/>
<evidence type="ECO:0000259" key="3">
    <source>
        <dbReference type="PROSITE" id="PS50050"/>
    </source>
</evidence>
<feature type="repeat" description="TNFR-Cys" evidence="1">
    <location>
        <begin position="15"/>
        <end position="56"/>
    </location>
</feature>
<keyword evidence="4" id="KW-1185">Reference proteome</keyword>
<dbReference type="GO" id="GO:0006924">
    <property type="term" value="P:activation-induced cell death of T cells"/>
    <property type="evidence" value="ECO:0007669"/>
    <property type="project" value="TreeGrafter"/>
</dbReference>
<evidence type="ECO:0000256" key="1">
    <source>
        <dbReference type="PROSITE-ProRule" id="PRU00206"/>
    </source>
</evidence>
<keyword evidence="2" id="KW-0472">Membrane</keyword>
<dbReference type="GO" id="GO:0045121">
    <property type="term" value="C:membrane raft"/>
    <property type="evidence" value="ECO:0007669"/>
    <property type="project" value="TreeGrafter"/>
</dbReference>
<evidence type="ECO:0000256" key="2">
    <source>
        <dbReference type="SAM" id="Phobius"/>
    </source>
</evidence>
<dbReference type="RefSeq" id="XP_013868036.1">
    <property type="nucleotide sequence ID" value="XM_014012582.1"/>
</dbReference>
<dbReference type="PANTHER" id="PTHR46874">
    <property type="entry name" value="TUMOR NECROSIS FACTOR RECEPTOR SUPERFAMILY MEMBER 6"/>
    <property type="match status" value="1"/>
</dbReference>
<protein>
    <submittedName>
        <fullName evidence="5">Tumor necrosis factor receptor superfamily member 6</fullName>
    </submittedName>
</protein>
<dbReference type="InParanoid" id="A0A2I4BJX9"/>
<feature type="domain" description="TNFR-Cys" evidence="3">
    <location>
        <begin position="15"/>
        <end position="56"/>
    </location>
</feature>